<protein>
    <submittedName>
        <fullName evidence="1">Putative secreted protein</fullName>
    </submittedName>
</protein>
<reference evidence="1" key="1">
    <citation type="submission" date="2018-01" db="EMBL/GenBank/DDBJ databases">
        <title>An insight into the sialome of Amazonian anophelines.</title>
        <authorList>
            <person name="Ribeiro J.M."/>
            <person name="Scarpassa V."/>
            <person name="Calvo E."/>
        </authorList>
    </citation>
    <scope>NUCLEOTIDE SEQUENCE</scope>
    <source>
        <tissue evidence="1">Salivary glands</tissue>
    </source>
</reference>
<dbReference type="EMBL" id="GGFJ01012040">
    <property type="protein sequence ID" value="MBW61181.1"/>
    <property type="molecule type" value="Transcribed_RNA"/>
</dbReference>
<name>A0A2M4C7R5_9DIPT</name>
<accession>A0A2M4C7R5</accession>
<sequence length="122" mass="14221">MQVNDTKRLRTFQFQYLCFLSLSLIFGSRAGGGNLLDRQGCLERIHCNTYTTRQSTLARTNMSCYRCIYRVIIVDDCCVCSLSYRCSISRKQTILCDSLSLYQKLQKIVTYRSFTVIKNIRQ</sequence>
<organism evidence="1">
    <name type="scientific">Anopheles marajoara</name>
    <dbReference type="NCBI Taxonomy" id="58244"/>
    <lineage>
        <taxon>Eukaryota</taxon>
        <taxon>Metazoa</taxon>
        <taxon>Ecdysozoa</taxon>
        <taxon>Arthropoda</taxon>
        <taxon>Hexapoda</taxon>
        <taxon>Insecta</taxon>
        <taxon>Pterygota</taxon>
        <taxon>Neoptera</taxon>
        <taxon>Endopterygota</taxon>
        <taxon>Diptera</taxon>
        <taxon>Nematocera</taxon>
        <taxon>Culicoidea</taxon>
        <taxon>Culicidae</taxon>
        <taxon>Anophelinae</taxon>
        <taxon>Anopheles</taxon>
    </lineage>
</organism>
<proteinExistence type="predicted"/>
<dbReference type="AlphaFoldDB" id="A0A2M4C7R5"/>
<evidence type="ECO:0000313" key="1">
    <source>
        <dbReference type="EMBL" id="MBW61181.1"/>
    </source>
</evidence>